<protein>
    <recommendedName>
        <fullName evidence="3">RNase H type-1 domain-containing protein</fullName>
    </recommendedName>
</protein>
<dbReference type="PANTHER" id="PTHR48475">
    <property type="entry name" value="RIBONUCLEASE H"/>
    <property type="match status" value="1"/>
</dbReference>
<evidence type="ECO:0000313" key="1">
    <source>
        <dbReference type="EMBL" id="RDX81505.1"/>
    </source>
</evidence>
<comment type="caution">
    <text evidence="1">The sequence shown here is derived from an EMBL/GenBank/DDBJ whole genome shotgun (WGS) entry which is preliminary data.</text>
</comment>
<dbReference type="Gene3D" id="3.30.420.10">
    <property type="entry name" value="Ribonuclease H-like superfamily/Ribonuclease H"/>
    <property type="match status" value="1"/>
</dbReference>
<sequence length="244" mass="28233">MVRWTVELLKFDISYERRGHIKAQVLANFIIELAPIEEANKLNKEWTLPIDGASNKKGNEVGGVLEGPNGVLIKQFLHFEFRARNNQVEYETLLVRMRLAKELGAQILTTKSDSQLATSFERFILLHVQREQNEQDDLLSKLATTQKSGFNRSIIQEMLHRLTIERAKIRCASANTSWMSLIINYFQNDEVSANLLNAKKLRREASKYILITQWLYRRGFSYPLLKCLDPNEARYAMRGCVGRI</sequence>
<dbReference type="EMBL" id="QJKJ01007909">
    <property type="protein sequence ID" value="RDX81505.1"/>
    <property type="molecule type" value="Genomic_DNA"/>
</dbReference>
<keyword evidence="2" id="KW-1185">Reference proteome</keyword>
<dbReference type="SUPFAM" id="SSF53098">
    <property type="entry name" value="Ribonuclease H-like"/>
    <property type="match status" value="1"/>
</dbReference>
<dbReference type="AlphaFoldDB" id="A0A371FT35"/>
<dbReference type="OrthoDB" id="101614at2759"/>
<dbReference type="InterPro" id="IPR012337">
    <property type="entry name" value="RNaseH-like_sf"/>
</dbReference>
<evidence type="ECO:0008006" key="3">
    <source>
        <dbReference type="Google" id="ProtNLM"/>
    </source>
</evidence>
<dbReference type="GO" id="GO:0003676">
    <property type="term" value="F:nucleic acid binding"/>
    <property type="evidence" value="ECO:0007669"/>
    <property type="project" value="InterPro"/>
</dbReference>
<proteinExistence type="predicted"/>
<feature type="non-terminal residue" evidence="1">
    <location>
        <position position="1"/>
    </location>
</feature>
<dbReference type="Proteomes" id="UP000257109">
    <property type="component" value="Unassembled WGS sequence"/>
</dbReference>
<name>A0A371FT35_MUCPR</name>
<evidence type="ECO:0000313" key="2">
    <source>
        <dbReference type="Proteomes" id="UP000257109"/>
    </source>
</evidence>
<dbReference type="InterPro" id="IPR036397">
    <property type="entry name" value="RNaseH_sf"/>
</dbReference>
<accession>A0A371FT35</accession>
<organism evidence="1 2">
    <name type="scientific">Mucuna pruriens</name>
    <name type="common">Velvet bean</name>
    <name type="synonym">Dolichos pruriens</name>
    <dbReference type="NCBI Taxonomy" id="157652"/>
    <lineage>
        <taxon>Eukaryota</taxon>
        <taxon>Viridiplantae</taxon>
        <taxon>Streptophyta</taxon>
        <taxon>Embryophyta</taxon>
        <taxon>Tracheophyta</taxon>
        <taxon>Spermatophyta</taxon>
        <taxon>Magnoliopsida</taxon>
        <taxon>eudicotyledons</taxon>
        <taxon>Gunneridae</taxon>
        <taxon>Pentapetalae</taxon>
        <taxon>rosids</taxon>
        <taxon>fabids</taxon>
        <taxon>Fabales</taxon>
        <taxon>Fabaceae</taxon>
        <taxon>Papilionoideae</taxon>
        <taxon>50 kb inversion clade</taxon>
        <taxon>NPAAA clade</taxon>
        <taxon>indigoferoid/millettioid clade</taxon>
        <taxon>Phaseoleae</taxon>
        <taxon>Mucuna</taxon>
    </lineage>
</organism>
<reference evidence="1" key="1">
    <citation type="submission" date="2018-05" db="EMBL/GenBank/DDBJ databases">
        <title>Draft genome of Mucuna pruriens seed.</title>
        <authorList>
            <person name="Nnadi N.E."/>
            <person name="Vos R."/>
            <person name="Hasami M.H."/>
            <person name="Devisetty U.K."/>
            <person name="Aguiy J.C."/>
        </authorList>
    </citation>
    <scope>NUCLEOTIDE SEQUENCE [LARGE SCALE GENOMIC DNA]</scope>
    <source>
        <strain evidence="1">JCA_2017</strain>
    </source>
</reference>
<dbReference type="PANTHER" id="PTHR48475:SF2">
    <property type="entry name" value="RIBONUCLEASE H"/>
    <property type="match status" value="1"/>
</dbReference>
<gene>
    <name evidence="1" type="ORF">CR513_37805</name>
</gene>